<feature type="compositionally biased region" description="Low complexity" evidence="1">
    <location>
        <begin position="91"/>
        <end position="104"/>
    </location>
</feature>
<comment type="caution">
    <text evidence="2">The sequence shown here is derived from an EMBL/GenBank/DDBJ whole genome shotgun (WGS) entry which is preliminary data.</text>
</comment>
<proteinExistence type="predicted"/>
<evidence type="ECO:0000313" key="2">
    <source>
        <dbReference type="EMBL" id="KPG14486.1"/>
    </source>
</evidence>
<dbReference type="GeneID" id="45764123"/>
<evidence type="ECO:0000313" key="4">
    <source>
        <dbReference type="Proteomes" id="UP000037843"/>
    </source>
</evidence>
<evidence type="ECO:0000256" key="1">
    <source>
        <dbReference type="SAM" id="MobiDB-lite"/>
    </source>
</evidence>
<gene>
    <name evidence="2" type="ORF">AN908_08140</name>
    <name evidence="3" type="ORF">AN912_19300</name>
</gene>
<dbReference type="KEGG" id="miz:BAB75_09455"/>
<evidence type="ECO:0000313" key="5">
    <source>
        <dbReference type="Proteomes" id="UP000037962"/>
    </source>
</evidence>
<dbReference type="EMBL" id="LJFO01000003">
    <property type="protein sequence ID" value="KPG14486.1"/>
    <property type="molecule type" value="Genomic_DNA"/>
</dbReference>
<reference evidence="4 5" key="1">
    <citation type="submission" date="2015-09" db="EMBL/GenBank/DDBJ databases">
        <title>Genome Sequences of Mycobacterium immunogenum Isolates, Recuperated from a Chloraminated Drinking Water Distribution System Simulator Subjected to Episodes of Nitrification.</title>
        <authorList>
            <person name="Gomez-Alvarez V."/>
            <person name="Revetta R.P."/>
        </authorList>
    </citation>
    <scope>NUCLEOTIDE SEQUENCE [LARGE SCALE GENOMIC DNA]</scope>
    <source>
        <strain evidence="2 4">H008</strain>
        <strain evidence="3 5">H076</strain>
    </source>
</reference>
<dbReference type="RefSeq" id="WP_043075832.1">
    <property type="nucleotide sequence ID" value="NZ_CP011530.1"/>
</dbReference>
<evidence type="ECO:0000313" key="3">
    <source>
        <dbReference type="EMBL" id="KPG30196.1"/>
    </source>
</evidence>
<protein>
    <submittedName>
        <fullName evidence="2">Uncharacterized protein</fullName>
    </submittedName>
</protein>
<dbReference type="Proteomes" id="UP000037962">
    <property type="component" value="Unassembled WGS sequence"/>
</dbReference>
<dbReference type="OrthoDB" id="7605636at2"/>
<feature type="region of interest" description="Disordered" evidence="1">
    <location>
        <begin position="42"/>
        <end position="111"/>
    </location>
</feature>
<dbReference type="EMBL" id="LJFS01000027">
    <property type="protein sequence ID" value="KPG30196.1"/>
    <property type="molecule type" value="Genomic_DNA"/>
</dbReference>
<dbReference type="Proteomes" id="UP000037843">
    <property type="component" value="Unassembled WGS sequence"/>
</dbReference>
<keyword evidence="5" id="KW-1185">Reference proteome</keyword>
<dbReference type="AlphaFoldDB" id="A0A7V8RXI4"/>
<organism evidence="2 4">
    <name type="scientific">Mycobacteroides immunogenum</name>
    <dbReference type="NCBI Taxonomy" id="83262"/>
    <lineage>
        <taxon>Bacteria</taxon>
        <taxon>Bacillati</taxon>
        <taxon>Actinomycetota</taxon>
        <taxon>Actinomycetes</taxon>
        <taxon>Mycobacteriales</taxon>
        <taxon>Mycobacteriaceae</taxon>
        <taxon>Mycobacteroides</taxon>
    </lineage>
</organism>
<accession>A0A7V8RXI4</accession>
<sequence length="144" mass="14439">MAIVGQYALCVQDAEGTFHSFLPGQQVPAWVVALVTNPRAFVAEPADEGEDPAAGDDGQPTSSDPAAASEGATPENPGDTSPDAGDQGGTAAPAPIALTAPPHAGVGSGRDAWADYASASGVAVQDDWKRDQIIEACRQAGVAV</sequence>
<name>A0A7V8RXI4_9MYCO</name>
<feature type="compositionally biased region" description="Acidic residues" evidence="1">
    <location>
        <begin position="45"/>
        <end position="54"/>
    </location>
</feature>